<dbReference type="SUPFAM" id="SSF48498">
    <property type="entry name" value="Tetracyclin repressor-like, C-terminal domain"/>
    <property type="match status" value="1"/>
</dbReference>
<dbReference type="InterPro" id="IPR009057">
    <property type="entry name" value="Homeodomain-like_sf"/>
</dbReference>
<reference evidence="7" key="1">
    <citation type="submission" date="2023-07" db="EMBL/GenBank/DDBJ databases">
        <title>30 novel species of actinomycetes from the DSMZ collection.</title>
        <authorList>
            <person name="Nouioui I."/>
        </authorList>
    </citation>
    <scope>NUCLEOTIDE SEQUENCE [LARGE SCALE GENOMIC DNA]</scope>
    <source>
        <strain evidence="7">DSM 41699</strain>
    </source>
</reference>
<evidence type="ECO:0000256" key="4">
    <source>
        <dbReference type="PROSITE-ProRule" id="PRU00335"/>
    </source>
</evidence>
<comment type="caution">
    <text evidence="6">The sequence shown here is derived from an EMBL/GenBank/DDBJ whole genome shotgun (WGS) entry which is preliminary data.</text>
</comment>
<keyword evidence="2 4" id="KW-0238">DNA-binding</keyword>
<evidence type="ECO:0000256" key="1">
    <source>
        <dbReference type="ARBA" id="ARBA00023015"/>
    </source>
</evidence>
<evidence type="ECO:0000313" key="7">
    <source>
        <dbReference type="Proteomes" id="UP001183809"/>
    </source>
</evidence>
<dbReference type="Proteomes" id="UP001183809">
    <property type="component" value="Unassembled WGS sequence"/>
</dbReference>
<dbReference type="RefSeq" id="WP_311700787.1">
    <property type="nucleotide sequence ID" value="NZ_JAVREY010000105.1"/>
</dbReference>
<dbReference type="PANTHER" id="PTHR47506">
    <property type="entry name" value="TRANSCRIPTIONAL REGULATORY PROTEIN"/>
    <property type="match status" value="1"/>
</dbReference>
<sequence>MASENTRDRLVEHATGLFHREGYHAVGVDRVAADLGISKKTLYKQFRSKGDLLREVLERCHDMAVRDFPDEADDATPRERLLGIFDAQRVHGEAPGFSGCFFVNIGTEFRDPSHPAVRQARSHKDQLRGYVRRQADRAGASEPEVLAEQLVVLHTGAADYTLLTGHYPDSVRAAVEALLTAHGID</sequence>
<dbReference type="Gene3D" id="1.10.357.10">
    <property type="entry name" value="Tetracycline Repressor, domain 2"/>
    <property type="match status" value="1"/>
</dbReference>
<keyword evidence="3" id="KW-0804">Transcription</keyword>
<evidence type="ECO:0000259" key="5">
    <source>
        <dbReference type="PROSITE" id="PS50977"/>
    </source>
</evidence>
<dbReference type="PROSITE" id="PS50977">
    <property type="entry name" value="HTH_TETR_2"/>
    <property type="match status" value="1"/>
</dbReference>
<organism evidence="6 7">
    <name type="scientific">Streptomyces gibsoniae</name>
    <dbReference type="NCBI Taxonomy" id="3075529"/>
    <lineage>
        <taxon>Bacteria</taxon>
        <taxon>Bacillati</taxon>
        <taxon>Actinomycetota</taxon>
        <taxon>Actinomycetes</taxon>
        <taxon>Kitasatosporales</taxon>
        <taxon>Streptomycetaceae</taxon>
        <taxon>Streptomyces</taxon>
    </lineage>
</organism>
<feature type="DNA-binding region" description="H-T-H motif" evidence="4">
    <location>
        <begin position="27"/>
        <end position="46"/>
    </location>
</feature>
<dbReference type="EMBL" id="JAVREY010000105">
    <property type="protein sequence ID" value="MDT0469357.1"/>
    <property type="molecule type" value="Genomic_DNA"/>
</dbReference>
<dbReference type="PANTHER" id="PTHR47506:SF1">
    <property type="entry name" value="HTH-TYPE TRANSCRIPTIONAL REGULATOR YJDC"/>
    <property type="match status" value="1"/>
</dbReference>
<evidence type="ECO:0000256" key="3">
    <source>
        <dbReference type="ARBA" id="ARBA00023163"/>
    </source>
</evidence>
<protein>
    <submittedName>
        <fullName evidence="6">TetR/AcrR family transcriptional regulator</fullName>
    </submittedName>
</protein>
<accession>A0ABU2U801</accession>
<dbReference type="Pfam" id="PF00440">
    <property type="entry name" value="TetR_N"/>
    <property type="match status" value="1"/>
</dbReference>
<dbReference type="SUPFAM" id="SSF46689">
    <property type="entry name" value="Homeodomain-like"/>
    <property type="match status" value="1"/>
</dbReference>
<evidence type="ECO:0000313" key="6">
    <source>
        <dbReference type="EMBL" id="MDT0469357.1"/>
    </source>
</evidence>
<dbReference type="InterPro" id="IPR001647">
    <property type="entry name" value="HTH_TetR"/>
</dbReference>
<keyword evidence="7" id="KW-1185">Reference proteome</keyword>
<gene>
    <name evidence="6" type="ORF">RM764_41460</name>
</gene>
<proteinExistence type="predicted"/>
<evidence type="ECO:0000256" key="2">
    <source>
        <dbReference type="ARBA" id="ARBA00023125"/>
    </source>
</evidence>
<keyword evidence="1" id="KW-0805">Transcription regulation</keyword>
<feature type="domain" description="HTH tetR-type" evidence="5">
    <location>
        <begin position="4"/>
        <end position="64"/>
    </location>
</feature>
<dbReference type="PRINTS" id="PR00455">
    <property type="entry name" value="HTHTETR"/>
</dbReference>
<name>A0ABU2U801_9ACTN</name>
<dbReference type="InterPro" id="IPR036271">
    <property type="entry name" value="Tet_transcr_reg_TetR-rel_C_sf"/>
</dbReference>